<dbReference type="STRING" id="360412.LARV_03335"/>
<organism evidence="1">
    <name type="scientific">Longilinea arvoryzae</name>
    <dbReference type="NCBI Taxonomy" id="360412"/>
    <lineage>
        <taxon>Bacteria</taxon>
        <taxon>Bacillati</taxon>
        <taxon>Chloroflexota</taxon>
        <taxon>Anaerolineae</taxon>
        <taxon>Anaerolineales</taxon>
        <taxon>Anaerolineaceae</taxon>
        <taxon>Longilinea</taxon>
    </lineage>
</organism>
<dbReference type="EMBL" id="DF967972">
    <property type="protein sequence ID" value="GAP15545.1"/>
    <property type="molecule type" value="Genomic_DNA"/>
</dbReference>
<dbReference type="OrthoDB" id="9785212at2"/>
<dbReference type="SUPFAM" id="SSF103165">
    <property type="entry name" value="Ta1353-like"/>
    <property type="match status" value="1"/>
</dbReference>
<protein>
    <submittedName>
        <fullName evidence="1">Uncharacterized conserved protein</fullName>
    </submittedName>
</protein>
<accession>A0A0S7BIU9</accession>
<dbReference type="InterPro" id="IPR007153">
    <property type="entry name" value="Adenosine_kinase"/>
</dbReference>
<dbReference type="Pfam" id="PF04008">
    <property type="entry name" value="Adenosine_kin"/>
    <property type="match status" value="1"/>
</dbReference>
<dbReference type="Proteomes" id="UP000055060">
    <property type="component" value="Unassembled WGS sequence"/>
</dbReference>
<dbReference type="Gene3D" id="3.40.1520.10">
    <property type="entry name" value="Ta1353-like"/>
    <property type="match status" value="1"/>
</dbReference>
<sequence length="161" mass="17236">MEVLSVRIGKPEDMNFILGQSHFIKTVEDIHEALVGAVPGIQFGLAFCEASGACLVRWSGTNADLIELAKKNALAISAGHSFILFLGEGFYPINVLKTVLNVPEVVNVFCATANDTEVILADNGQGRGILGVIDGVAPKGIEDEEGIAWRKGLLRKIGYKL</sequence>
<dbReference type="InterPro" id="IPR036902">
    <property type="entry name" value="Ta1353-like_sf"/>
</dbReference>
<name>A0A0S7BIU9_9CHLR</name>
<dbReference type="PANTHER" id="PTHR36155:SF1">
    <property type="entry name" value="BLL5354 PROTEIN"/>
    <property type="match status" value="1"/>
</dbReference>
<evidence type="ECO:0000313" key="2">
    <source>
        <dbReference type="Proteomes" id="UP000055060"/>
    </source>
</evidence>
<reference evidence="1" key="1">
    <citation type="submission" date="2015-07" db="EMBL/GenBank/DDBJ databases">
        <title>Draft Genome Sequences of Anaerolinea thermolimosa IMO-1, Bellilinea caldifistulae GOMI-1, Leptolinea tardivitalis YMTK-2, Levilinea saccharolytica KIBI-1,Longilinea arvoryzae KOME-1, Previously Described as Members of the Anaerolineaceae (Chloroflexi).</title>
        <authorList>
            <person name="Sekiguchi Y."/>
            <person name="Ohashi A."/>
            <person name="Matsuura N."/>
            <person name="Tourlousse M.D."/>
        </authorList>
    </citation>
    <scope>NUCLEOTIDE SEQUENCE [LARGE SCALE GENOMIC DNA]</scope>
    <source>
        <strain evidence="1">KOME-1</strain>
    </source>
</reference>
<proteinExistence type="predicted"/>
<gene>
    <name evidence="1" type="ORF">LARV_03335</name>
</gene>
<evidence type="ECO:0000313" key="1">
    <source>
        <dbReference type="EMBL" id="GAP15545.1"/>
    </source>
</evidence>
<dbReference type="RefSeq" id="WP_075074718.1">
    <property type="nucleotide sequence ID" value="NZ_DF967972.1"/>
</dbReference>
<dbReference type="PANTHER" id="PTHR36155">
    <property type="entry name" value="BLL5354 PROTEIN"/>
    <property type="match status" value="1"/>
</dbReference>
<dbReference type="AlphaFoldDB" id="A0A0S7BIU9"/>
<keyword evidence="2" id="KW-1185">Reference proteome</keyword>